<dbReference type="SUPFAM" id="SSF53955">
    <property type="entry name" value="Lysozyme-like"/>
    <property type="match status" value="1"/>
</dbReference>
<protein>
    <recommendedName>
        <fullName evidence="1">TtsA-like Glycoside hydrolase family 108 domain-containing protein</fullName>
    </recommendedName>
</protein>
<proteinExistence type="predicted"/>
<evidence type="ECO:0000313" key="3">
    <source>
        <dbReference type="Proteomes" id="UP000427842"/>
    </source>
</evidence>
<dbReference type="RefSeq" id="WP_153467644.1">
    <property type="nucleotide sequence ID" value="NZ_QYAZ01000001.1"/>
</dbReference>
<keyword evidence="3" id="KW-1185">Reference proteome</keyword>
<dbReference type="InterPro" id="IPR008565">
    <property type="entry name" value="TtsA-like_GH18_dom"/>
</dbReference>
<dbReference type="InterPro" id="IPR023346">
    <property type="entry name" value="Lysozyme-like_dom_sf"/>
</dbReference>
<organism evidence="2 3">
    <name type="scientific">Komagataeibacter medellinensis</name>
    <dbReference type="NCBI Taxonomy" id="1177712"/>
    <lineage>
        <taxon>Bacteria</taxon>
        <taxon>Pseudomonadati</taxon>
        <taxon>Pseudomonadota</taxon>
        <taxon>Alphaproteobacteria</taxon>
        <taxon>Acetobacterales</taxon>
        <taxon>Acetobacteraceae</taxon>
        <taxon>Komagataeibacter</taxon>
    </lineage>
</organism>
<gene>
    <name evidence="2" type="ORF">D3W54_01270</name>
</gene>
<reference evidence="2 3" key="1">
    <citation type="submission" date="2018-09" db="EMBL/GenBank/DDBJ databases">
        <title>Genome sequence and characterization of the bcs clusters for the production of nanocellulose from the low pH resistant strain Komagataeibacter medellinensis ID13488.</title>
        <authorList>
            <person name="Hernandez-Arriaga A.M."/>
            <person name="Del Cerro C."/>
            <person name="Urbina L."/>
            <person name="Eceiza A."/>
            <person name="Retegi A."/>
            <person name="Prieto M.A."/>
        </authorList>
    </citation>
    <scope>NUCLEOTIDE SEQUENCE [LARGE SCALE GENOMIC DNA]</scope>
    <source>
        <strain evidence="2 3">ID13488</strain>
    </source>
</reference>
<evidence type="ECO:0000313" key="2">
    <source>
        <dbReference type="EMBL" id="KAB8123078.1"/>
    </source>
</evidence>
<evidence type="ECO:0000259" key="1">
    <source>
        <dbReference type="Pfam" id="PF05838"/>
    </source>
</evidence>
<accession>A0ABQ6VSA1</accession>
<dbReference type="Gene3D" id="1.20.141.10">
    <property type="entry name" value="Chitosanase, subunit A, domain 1"/>
    <property type="match status" value="1"/>
</dbReference>
<dbReference type="Proteomes" id="UP000427842">
    <property type="component" value="Unassembled WGS sequence"/>
</dbReference>
<dbReference type="Pfam" id="PF05838">
    <property type="entry name" value="Glyco_hydro_108"/>
    <property type="match status" value="1"/>
</dbReference>
<sequence>MQTNFLTITDFTLGAEGLYQCCRSDGGNWTGGAQGHGFLVGTMRGISAPTMVRWTGGSPAAVTAKAMQSIDVPTFRAIARAFYWRPLSCDLLPAGIDAMVFDFGFNAGIRIAARQLQAAIGMKGMALDGDIGPATISAVLDAVAAPTGSRLIGLLADMQAAYYRNCRLFPSCGEGWIDRTIGREALANALAQKAAKTAAA</sequence>
<name>A0ABQ6VSA1_9PROT</name>
<feature type="domain" description="TtsA-like Glycoside hydrolase family 108" evidence="1">
    <location>
        <begin position="10"/>
        <end position="108"/>
    </location>
</feature>
<comment type="caution">
    <text evidence="2">The sequence shown here is derived from an EMBL/GenBank/DDBJ whole genome shotgun (WGS) entry which is preliminary data.</text>
</comment>
<dbReference type="EMBL" id="QYAZ01000001">
    <property type="protein sequence ID" value="KAB8123078.1"/>
    <property type="molecule type" value="Genomic_DNA"/>
</dbReference>